<dbReference type="RefSeq" id="WP_279524355.1">
    <property type="nucleotide sequence ID" value="NZ_JARVII010000011.1"/>
</dbReference>
<name>A0AAW6RKG9_9BURK</name>
<dbReference type="EMBL" id="JARVII010000011">
    <property type="protein sequence ID" value="MDG9699458.1"/>
    <property type="molecule type" value="Genomic_DNA"/>
</dbReference>
<reference evidence="1 2" key="1">
    <citation type="submission" date="2023-04" db="EMBL/GenBank/DDBJ databases">
        <title>Ottowia paracancer sp. nov., isolated from human stomach.</title>
        <authorList>
            <person name="Song Y."/>
        </authorList>
    </citation>
    <scope>NUCLEOTIDE SEQUENCE [LARGE SCALE GENOMIC DNA]</scope>
    <source>
        <strain evidence="1 2">10c7w1</strain>
    </source>
</reference>
<dbReference type="Proteomes" id="UP001237156">
    <property type="component" value="Unassembled WGS sequence"/>
</dbReference>
<proteinExistence type="predicted"/>
<evidence type="ECO:0000313" key="2">
    <source>
        <dbReference type="Proteomes" id="UP001237156"/>
    </source>
</evidence>
<organism evidence="1 2">
    <name type="scientific">Ottowia cancrivicina</name>
    <dbReference type="NCBI Taxonomy" id="3040346"/>
    <lineage>
        <taxon>Bacteria</taxon>
        <taxon>Pseudomonadati</taxon>
        <taxon>Pseudomonadota</taxon>
        <taxon>Betaproteobacteria</taxon>
        <taxon>Burkholderiales</taxon>
        <taxon>Comamonadaceae</taxon>
        <taxon>Ottowia</taxon>
    </lineage>
</organism>
<protein>
    <submittedName>
        <fullName evidence="1">Uncharacterized protein</fullName>
    </submittedName>
</protein>
<sequence length="86" mass="9050">MRIELGLDLEASVHGAPFGKTARDFRNTRMAPLTGANSGLPKTRSALSALGHHAIDKVAKNSGLLDALLRYILAAAPWRGAGWAAS</sequence>
<evidence type="ECO:0000313" key="1">
    <source>
        <dbReference type="EMBL" id="MDG9699458.1"/>
    </source>
</evidence>
<keyword evidence="2" id="KW-1185">Reference proteome</keyword>
<dbReference type="AlphaFoldDB" id="A0AAW6RKG9"/>
<accession>A0AAW6RKG9</accession>
<gene>
    <name evidence="1" type="ORF">QB898_06975</name>
</gene>
<comment type="caution">
    <text evidence="1">The sequence shown here is derived from an EMBL/GenBank/DDBJ whole genome shotgun (WGS) entry which is preliminary data.</text>
</comment>